<feature type="domain" description="Photolyase/cryptochrome alpha/beta" evidence="14">
    <location>
        <begin position="20"/>
        <end position="147"/>
    </location>
</feature>
<dbReference type="InterPro" id="IPR006050">
    <property type="entry name" value="DNA_photolyase_N"/>
</dbReference>
<evidence type="ECO:0000256" key="13">
    <source>
        <dbReference type="ARBA" id="ARBA00033999"/>
    </source>
</evidence>
<dbReference type="PROSITE" id="PS51645">
    <property type="entry name" value="PHR_CRY_ALPHA_BETA"/>
    <property type="match status" value="1"/>
</dbReference>
<evidence type="ECO:0000256" key="6">
    <source>
        <dbReference type="ARBA" id="ARBA00022630"/>
    </source>
</evidence>
<dbReference type="KEGG" id="pzu:PHZ_c2308"/>
<keyword evidence="16" id="KW-1185">Reference proteome</keyword>
<sequence length="455" mass="51035">MIPSSRLKVLVDAPPRPGARYVLYWMQQSQRAGGNPALEYAVEQANALKLPLLVCFGLAAFPEANARHYDFMLRGLAEVERALAARGIGFVIRKRPPHELVRELAADAALVVADRGYLRIQRAWRERLAEGLARRLVQVEGDVVVPVEAASNKHEYAARTIRPKLHRLWDDYLHPLAERPVNHPALGLRVAGDVDLSKVDAVLAGLKIDRSVPPVRRFAAGEGAARAALAAFLDRGLARYEADRSRPEAGAVSHLSPYLHFGQISPVEIALAVREAGVVSGVATYLEELIVRRELAMNHAFQAPAYDRYEVLPEWARQTLADHASDPRPHLYTRDQFEAAETHDSYWNAAMLEMRATGYMHNRLRMYWGKKILHWSASPEEAWETALALNNRWFLDGRDPNSFTNVGWLFGLHDRPWGPQPVFGTVRSMGPNTFKKFDAEAYVRQVRALADAEAV</sequence>
<keyword evidence="6" id="KW-0285">Flavoprotein</keyword>
<dbReference type="RefSeq" id="WP_012522859.1">
    <property type="nucleotide sequence ID" value="NC_011144.1"/>
</dbReference>
<dbReference type="InterPro" id="IPR036134">
    <property type="entry name" value="Crypto/Photolyase_FAD-like_sf"/>
</dbReference>
<keyword evidence="8" id="KW-0274">FAD</keyword>
<keyword evidence="7" id="KW-0227">DNA damage</keyword>
<evidence type="ECO:0000256" key="4">
    <source>
        <dbReference type="ARBA" id="ARBA00013149"/>
    </source>
</evidence>
<evidence type="ECO:0000256" key="11">
    <source>
        <dbReference type="ARBA" id="ARBA00023239"/>
    </source>
</evidence>
<evidence type="ECO:0000256" key="9">
    <source>
        <dbReference type="ARBA" id="ARBA00023125"/>
    </source>
</evidence>
<evidence type="ECO:0000256" key="2">
    <source>
        <dbReference type="ARBA" id="ARBA00001974"/>
    </source>
</evidence>
<proteinExistence type="inferred from homology"/>
<dbReference type="AlphaFoldDB" id="B4RFE8"/>
<evidence type="ECO:0000256" key="7">
    <source>
        <dbReference type="ARBA" id="ARBA00022763"/>
    </source>
</evidence>
<dbReference type="Gene3D" id="1.25.40.80">
    <property type="match status" value="1"/>
</dbReference>
<dbReference type="SUPFAM" id="SSF52425">
    <property type="entry name" value="Cryptochrome/photolyase, N-terminal domain"/>
    <property type="match status" value="1"/>
</dbReference>
<gene>
    <name evidence="15" type="primary">phr</name>
    <name evidence="15" type="ordered locus">PHZ_c2308</name>
</gene>
<comment type="similarity">
    <text evidence="3">Belongs to the DNA photolyase class-2 family.</text>
</comment>
<name>B4RFE8_PHEZH</name>
<dbReference type="PANTHER" id="PTHR10211:SF0">
    <property type="entry name" value="DEOXYRIBODIPYRIMIDINE PHOTO-LYASE"/>
    <property type="match status" value="1"/>
</dbReference>
<evidence type="ECO:0000256" key="5">
    <source>
        <dbReference type="ARBA" id="ARBA00014046"/>
    </source>
</evidence>
<dbReference type="PANTHER" id="PTHR10211">
    <property type="entry name" value="DEOXYRIBODIPYRIMIDINE PHOTOLYASE"/>
    <property type="match status" value="1"/>
</dbReference>
<dbReference type="GO" id="GO:0000719">
    <property type="term" value="P:photoreactive repair"/>
    <property type="evidence" value="ECO:0007669"/>
    <property type="project" value="TreeGrafter"/>
</dbReference>
<dbReference type="SUPFAM" id="SSF48173">
    <property type="entry name" value="Cryptochrome/photolyase FAD-binding domain"/>
    <property type="match status" value="1"/>
</dbReference>
<dbReference type="InterPro" id="IPR052219">
    <property type="entry name" value="Photolyase_Class-2"/>
</dbReference>
<accession>B4RFE8</accession>
<comment type="cofactor">
    <cofactor evidence="2">
        <name>FAD</name>
        <dbReference type="ChEBI" id="CHEBI:57692"/>
    </cofactor>
</comment>
<keyword evidence="9" id="KW-0238">DNA-binding</keyword>
<evidence type="ECO:0000256" key="8">
    <source>
        <dbReference type="ARBA" id="ARBA00022827"/>
    </source>
</evidence>
<comment type="catalytic activity">
    <reaction evidence="13">
        <text>cyclobutadipyrimidine (in DNA) = 2 pyrimidine residues (in DNA).</text>
        <dbReference type="EC" id="4.1.99.3"/>
    </reaction>
</comment>
<evidence type="ECO:0000256" key="12">
    <source>
        <dbReference type="ARBA" id="ARBA00031671"/>
    </source>
</evidence>
<dbReference type="EC" id="4.1.99.3" evidence="4"/>
<evidence type="ECO:0000256" key="3">
    <source>
        <dbReference type="ARBA" id="ARBA00006409"/>
    </source>
</evidence>
<dbReference type="FunFam" id="1.10.579.10:FF:000002">
    <property type="entry name" value="Deoxyribodipyrimidine photolyase"/>
    <property type="match status" value="1"/>
</dbReference>
<dbReference type="eggNOG" id="COG0415">
    <property type="taxonomic scope" value="Bacteria"/>
</dbReference>
<organism evidence="15 16">
    <name type="scientific">Phenylobacterium zucineum (strain HLK1)</name>
    <dbReference type="NCBI Taxonomy" id="450851"/>
    <lineage>
        <taxon>Bacteria</taxon>
        <taxon>Pseudomonadati</taxon>
        <taxon>Pseudomonadota</taxon>
        <taxon>Alphaproteobacteria</taxon>
        <taxon>Caulobacterales</taxon>
        <taxon>Caulobacteraceae</taxon>
        <taxon>Phenylobacterium</taxon>
    </lineage>
</organism>
<comment type="cofactor">
    <cofactor evidence="1">
        <name>(6R)-5,10-methylene-5,6,7,8-tetrahydrofolate</name>
        <dbReference type="ChEBI" id="CHEBI:15636"/>
    </cofactor>
</comment>
<dbReference type="EMBL" id="CP000747">
    <property type="protein sequence ID" value="ACG78718.1"/>
    <property type="molecule type" value="Genomic_DNA"/>
</dbReference>
<evidence type="ECO:0000313" key="16">
    <source>
        <dbReference type="Proteomes" id="UP000001868"/>
    </source>
</evidence>
<dbReference type="GO" id="GO:0003677">
    <property type="term" value="F:DNA binding"/>
    <property type="evidence" value="ECO:0007669"/>
    <property type="project" value="UniProtKB-KW"/>
</dbReference>
<evidence type="ECO:0000259" key="14">
    <source>
        <dbReference type="PROSITE" id="PS51645"/>
    </source>
</evidence>
<dbReference type="Gene3D" id="1.10.579.10">
    <property type="entry name" value="DNA Cyclobutane Dipyrimidine Photolyase, subunit A, domain 3"/>
    <property type="match status" value="1"/>
</dbReference>
<dbReference type="InterPro" id="IPR014729">
    <property type="entry name" value="Rossmann-like_a/b/a_fold"/>
</dbReference>
<keyword evidence="10" id="KW-0234">DNA repair</keyword>
<dbReference type="Gene3D" id="3.40.50.620">
    <property type="entry name" value="HUPs"/>
    <property type="match status" value="1"/>
</dbReference>
<dbReference type="STRING" id="450851.PHZ_c2308"/>
<reference evidence="15 16" key="1">
    <citation type="journal article" date="2008" name="BMC Genomics">
        <title>Complete genome of Phenylobacterium zucineum - a novel facultative intracellular bacterium isolated from human erythroleukemia cell line K562.</title>
        <authorList>
            <person name="Luo Y."/>
            <person name="Xu X."/>
            <person name="Ding Z."/>
            <person name="Liu Z."/>
            <person name="Zhang B."/>
            <person name="Yan Z."/>
            <person name="Sun J."/>
            <person name="Hu S."/>
            <person name="Hu X."/>
        </authorList>
    </citation>
    <scope>NUCLEOTIDE SEQUENCE [LARGE SCALE GENOMIC DNA]</scope>
    <source>
        <strain evidence="15 16">HLK1</strain>
    </source>
</reference>
<evidence type="ECO:0000256" key="1">
    <source>
        <dbReference type="ARBA" id="ARBA00001932"/>
    </source>
</evidence>
<dbReference type="Pfam" id="PF00875">
    <property type="entry name" value="DNA_photolyase"/>
    <property type="match status" value="1"/>
</dbReference>
<dbReference type="InterPro" id="IPR036155">
    <property type="entry name" value="Crypto/Photolyase_N_sf"/>
</dbReference>
<evidence type="ECO:0000256" key="10">
    <source>
        <dbReference type="ARBA" id="ARBA00023204"/>
    </source>
</evidence>
<evidence type="ECO:0000313" key="15">
    <source>
        <dbReference type="EMBL" id="ACG78718.1"/>
    </source>
</evidence>
<keyword evidence="11 15" id="KW-0456">Lyase</keyword>
<dbReference type="GO" id="GO:0003904">
    <property type="term" value="F:deoxyribodipyrimidine photo-lyase activity"/>
    <property type="evidence" value="ECO:0007669"/>
    <property type="project" value="UniProtKB-EC"/>
</dbReference>
<protein>
    <recommendedName>
        <fullName evidence="5">Deoxyribodipyrimidine photo-lyase</fullName>
        <ecNumber evidence="4">4.1.99.3</ecNumber>
    </recommendedName>
    <alternativeName>
        <fullName evidence="12">DNA photolyase</fullName>
    </alternativeName>
</protein>
<dbReference type="HOGENOM" id="CLU_026342_2_1_5"/>
<dbReference type="Proteomes" id="UP000001868">
    <property type="component" value="Chromosome"/>
</dbReference>